<evidence type="ECO:0000313" key="2">
    <source>
        <dbReference type="Proteomes" id="UP000199064"/>
    </source>
</evidence>
<dbReference type="AlphaFoldDB" id="A0A1H4IZ00"/>
<organism evidence="1 2">
    <name type="scientific">Nitratireductor aquibiodomus</name>
    <dbReference type="NCBI Taxonomy" id="204799"/>
    <lineage>
        <taxon>Bacteria</taxon>
        <taxon>Pseudomonadati</taxon>
        <taxon>Pseudomonadota</taxon>
        <taxon>Alphaproteobacteria</taxon>
        <taxon>Hyphomicrobiales</taxon>
        <taxon>Phyllobacteriaceae</taxon>
        <taxon>Nitratireductor</taxon>
    </lineage>
</organism>
<name>A0A1H4IZ00_9HYPH</name>
<sequence>MSVFARMNHYVRHYRTALNRRRTERLIDTLPAEIRKDIGWPAHYTSIQSDGQDNRSISRF</sequence>
<accession>A0A1H4IZ00</accession>
<reference evidence="2" key="1">
    <citation type="submission" date="2016-10" db="EMBL/GenBank/DDBJ databases">
        <authorList>
            <person name="Varghese N."/>
            <person name="Submissions S."/>
        </authorList>
    </citation>
    <scope>NUCLEOTIDE SEQUENCE [LARGE SCALE GENOMIC DNA]</scope>
    <source>
        <strain evidence="2">ES.061</strain>
    </source>
</reference>
<gene>
    <name evidence="1" type="ORF">SAMN05216452_0797</name>
</gene>
<dbReference type="Proteomes" id="UP000199064">
    <property type="component" value="Unassembled WGS sequence"/>
</dbReference>
<evidence type="ECO:0008006" key="3">
    <source>
        <dbReference type="Google" id="ProtNLM"/>
    </source>
</evidence>
<protein>
    <recommendedName>
        <fullName evidence="3">DUF1127 domain-containing protein</fullName>
    </recommendedName>
</protein>
<dbReference type="RefSeq" id="WP_007007021.1">
    <property type="nucleotide sequence ID" value="NZ_FNSL01000001.1"/>
</dbReference>
<evidence type="ECO:0000313" key="1">
    <source>
        <dbReference type="EMBL" id="SEB39289.1"/>
    </source>
</evidence>
<keyword evidence="2" id="KW-1185">Reference proteome</keyword>
<dbReference type="EMBL" id="FNSL01000001">
    <property type="protein sequence ID" value="SEB39289.1"/>
    <property type="molecule type" value="Genomic_DNA"/>
</dbReference>
<proteinExistence type="predicted"/>